<dbReference type="GO" id="GO:0006355">
    <property type="term" value="P:regulation of DNA-templated transcription"/>
    <property type="evidence" value="ECO:0007669"/>
    <property type="project" value="InterPro"/>
</dbReference>
<keyword evidence="3" id="KW-1185">Reference proteome</keyword>
<accession>A0A2V2FF43</accession>
<sequence>MYEKKKPRKFTVTKKPLYKEDKSVNMTIRIDKELQKQYDLWASKTNRSRNELMNMALAYAIENIEFMDDDQQ</sequence>
<dbReference type="EMBL" id="JALDAW010000011">
    <property type="protein sequence ID" value="MDY5167240.1"/>
    <property type="molecule type" value="Genomic_DNA"/>
</dbReference>
<protein>
    <submittedName>
        <fullName evidence="1">Ribbon-helix-helix domain-containing protein</fullName>
    </submittedName>
</protein>
<dbReference type="RefSeq" id="WP_022936644.1">
    <property type="nucleotide sequence ID" value="NZ_BAABZA010000001.1"/>
</dbReference>
<evidence type="ECO:0000313" key="2">
    <source>
        <dbReference type="EMBL" id="PXX81728.1"/>
    </source>
</evidence>
<organism evidence="2 3">
    <name type="scientific">Dielma fastidiosa</name>
    <dbReference type="NCBI Taxonomy" id="1034346"/>
    <lineage>
        <taxon>Bacteria</taxon>
        <taxon>Bacillati</taxon>
        <taxon>Bacillota</taxon>
        <taxon>Erysipelotrichia</taxon>
        <taxon>Erysipelotrichales</taxon>
        <taxon>Erysipelotrichaceae</taxon>
        <taxon>Dielma</taxon>
    </lineage>
</organism>
<reference evidence="1" key="2">
    <citation type="submission" date="2022-03" db="EMBL/GenBank/DDBJ databases">
        <title>First case of bacteraemia caused by Dielma fastidiosa in a patient hospitalised with diverticulitis.</title>
        <authorList>
            <person name="Forman-Ankjaer B."/>
            <person name="Hvid-Jensen F."/>
            <person name="Kobel C.M."/>
            <person name="Greve T."/>
        </authorList>
    </citation>
    <scope>NUCLEOTIDE SEQUENCE</scope>
    <source>
        <strain evidence="1">AUH_DF_2021</strain>
    </source>
</reference>
<dbReference type="GeneID" id="94440034"/>
<comment type="caution">
    <text evidence="2">The sequence shown here is derived from an EMBL/GenBank/DDBJ whole genome shotgun (WGS) entry which is preliminary data.</text>
</comment>
<evidence type="ECO:0000313" key="3">
    <source>
        <dbReference type="Proteomes" id="UP000247612"/>
    </source>
</evidence>
<proteinExistence type="predicted"/>
<dbReference type="Proteomes" id="UP001276902">
    <property type="component" value="Unassembled WGS sequence"/>
</dbReference>
<dbReference type="InterPro" id="IPR010985">
    <property type="entry name" value="Ribbon_hlx_hlx"/>
</dbReference>
<dbReference type="AlphaFoldDB" id="A0A2V2FF43"/>
<dbReference type="OrthoDB" id="2627741at2"/>
<dbReference type="STRING" id="1034346.GCA_000313565_00338"/>
<gene>
    <name evidence="2" type="ORF">DES51_101342</name>
    <name evidence="1" type="ORF">MQE39_03760</name>
</gene>
<reference evidence="2 3" key="1">
    <citation type="submission" date="2018-05" db="EMBL/GenBank/DDBJ databases">
        <title>Genomic Encyclopedia of Type Strains, Phase IV (KMG-IV): sequencing the most valuable type-strain genomes for metagenomic binning, comparative biology and taxonomic classification.</title>
        <authorList>
            <person name="Goeker M."/>
        </authorList>
    </citation>
    <scope>NUCLEOTIDE SEQUENCE [LARGE SCALE GENOMIC DNA]</scope>
    <source>
        <strain evidence="2 3">JC118</strain>
    </source>
</reference>
<dbReference type="Proteomes" id="UP000247612">
    <property type="component" value="Unassembled WGS sequence"/>
</dbReference>
<name>A0A2V2FF43_9FIRM</name>
<dbReference type="SUPFAM" id="SSF47598">
    <property type="entry name" value="Ribbon-helix-helix"/>
    <property type="match status" value="1"/>
</dbReference>
<evidence type="ECO:0000313" key="1">
    <source>
        <dbReference type="EMBL" id="MDY5167240.1"/>
    </source>
</evidence>
<dbReference type="EMBL" id="QJKH01000001">
    <property type="protein sequence ID" value="PXX81728.1"/>
    <property type="molecule type" value="Genomic_DNA"/>
</dbReference>